<accession>A0A7C8MB70</accession>
<evidence type="ECO:0000313" key="1">
    <source>
        <dbReference type="EMBL" id="KAF2872275.1"/>
    </source>
</evidence>
<dbReference type="Proteomes" id="UP000481861">
    <property type="component" value="Unassembled WGS sequence"/>
</dbReference>
<sequence length="181" mass="20144">MRVAHNPRHLDCGISGAAPLEIHGFFPWAMGGFRPRPCRTLPKDLPELSALARPLDAIFFQGLLASHTVYNWETESNLNLKVYGVTSLLRGGGAKIVAKIRLYPKTLYLDCADGNTDGLAHHILSILLHEQIHAYSKLYLCFVSGRSLNITENGGDGMRVPVMGLRLLHWPELFTKRQTLS</sequence>
<comment type="caution">
    <text evidence="1">The sequence shown here is derived from an EMBL/GenBank/DDBJ whole genome shotgun (WGS) entry which is preliminary data.</text>
</comment>
<evidence type="ECO:0000313" key="2">
    <source>
        <dbReference type="Proteomes" id="UP000481861"/>
    </source>
</evidence>
<dbReference type="EMBL" id="JAADJZ010000009">
    <property type="protein sequence ID" value="KAF2872275.1"/>
    <property type="molecule type" value="Genomic_DNA"/>
</dbReference>
<keyword evidence="2" id="KW-1185">Reference proteome</keyword>
<reference evidence="1 2" key="1">
    <citation type="submission" date="2020-01" db="EMBL/GenBank/DDBJ databases">
        <authorList>
            <consortium name="DOE Joint Genome Institute"/>
            <person name="Haridas S."/>
            <person name="Albert R."/>
            <person name="Binder M."/>
            <person name="Bloem J."/>
            <person name="Labutti K."/>
            <person name="Salamov A."/>
            <person name="Andreopoulos B."/>
            <person name="Baker S.E."/>
            <person name="Barry K."/>
            <person name="Bills G."/>
            <person name="Bluhm B.H."/>
            <person name="Cannon C."/>
            <person name="Castanera R."/>
            <person name="Culley D.E."/>
            <person name="Daum C."/>
            <person name="Ezra D."/>
            <person name="Gonzalez J.B."/>
            <person name="Henrissat B."/>
            <person name="Kuo A."/>
            <person name="Liang C."/>
            <person name="Lipzen A."/>
            <person name="Lutzoni F."/>
            <person name="Magnuson J."/>
            <person name="Mondo S."/>
            <person name="Nolan M."/>
            <person name="Ohm R."/>
            <person name="Pangilinan J."/>
            <person name="Park H.-J.H."/>
            <person name="Ramirez L."/>
            <person name="Alfaro M."/>
            <person name="Sun H."/>
            <person name="Tritt A."/>
            <person name="Yoshinaga Y."/>
            <person name="Zwiers L.-H.L."/>
            <person name="Turgeon B.G."/>
            <person name="Goodwin S.B."/>
            <person name="Spatafora J.W."/>
            <person name="Crous P.W."/>
            <person name="Grigoriev I.V."/>
        </authorList>
    </citation>
    <scope>NUCLEOTIDE SEQUENCE [LARGE SCALE GENOMIC DNA]</scope>
    <source>
        <strain evidence="1 2">CBS 611.86</strain>
    </source>
</reference>
<name>A0A7C8MB70_9PLEO</name>
<protein>
    <submittedName>
        <fullName evidence="1">Uncharacterized protein</fullName>
    </submittedName>
</protein>
<gene>
    <name evidence="1" type="ORF">BDV95DRAFT_593680</name>
</gene>
<organism evidence="1 2">
    <name type="scientific">Massariosphaeria phaeospora</name>
    <dbReference type="NCBI Taxonomy" id="100035"/>
    <lineage>
        <taxon>Eukaryota</taxon>
        <taxon>Fungi</taxon>
        <taxon>Dikarya</taxon>
        <taxon>Ascomycota</taxon>
        <taxon>Pezizomycotina</taxon>
        <taxon>Dothideomycetes</taxon>
        <taxon>Pleosporomycetidae</taxon>
        <taxon>Pleosporales</taxon>
        <taxon>Pleosporales incertae sedis</taxon>
        <taxon>Massariosphaeria</taxon>
    </lineage>
</organism>
<dbReference type="AlphaFoldDB" id="A0A7C8MB70"/>
<proteinExistence type="predicted"/>